<evidence type="ECO:0000313" key="3">
    <source>
        <dbReference type="Proteomes" id="UP000035722"/>
    </source>
</evidence>
<keyword evidence="3" id="KW-1185">Reference proteome</keyword>
<dbReference type="RefSeq" id="WP_235436742.1">
    <property type="nucleotide sequence ID" value="NZ_CAQI01000053.1"/>
</dbReference>
<dbReference type="Proteomes" id="UP000035722">
    <property type="component" value="Unassembled WGS sequence"/>
</dbReference>
<accession>A0A024H6R5</accession>
<keyword evidence="1" id="KW-0812">Transmembrane</keyword>
<evidence type="ECO:0000313" key="2">
    <source>
        <dbReference type="EMBL" id="CCQ47572.1"/>
    </source>
</evidence>
<feature type="transmembrane region" description="Helical" evidence="1">
    <location>
        <begin position="41"/>
        <end position="62"/>
    </location>
</feature>
<name>A0A024H6R5_9MICC</name>
<proteinExistence type="predicted"/>
<protein>
    <submittedName>
        <fullName evidence="2">Uncharacterized protein</fullName>
    </submittedName>
</protein>
<dbReference type="STRING" id="861266.ARTSIC4J27_3564"/>
<feature type="transmembrane region" description="Helical" evidence="1">
    <location>
        <begin position="14"/>
        <end position="34"/>
    </location>
</feature>
<organism evidence="2 3">
    <name type="scientific">Pseudarthrobacter siccitolerans</name>
    <dbReference type="NCBI Taxonomy" id="861266"/>
    <lineage>
        <taxon>Bacteria</taxon>
        <taxon>Bacillati</taxon>
        <taxon>Actinomycetota</taxon>
        <taxon>Actinomycetes</taxon>
        <taxon>Micrococcales</taxon>
        <taxon>Micrococcaceae</taxon>
        <taxon>Pseudarthrobacter</taxon>
    </lineage>
</organism>
<comment type="caution">
    <text evidence="2">The sequence shown here is derived from an EMBL/GenBank/DDBJ whole genome shotgun (WGS) entry which is preliminary data.</text>
</comment>
<reference evidence="3" key="1">
    <citation type="journal article" date="2014" name="Genome Announc.">
        <title>Genome Sequence of Arthrobacter siccitolerans 4J27, a Xeroprotectant-Producing Desiccation-Tolerant Microorganism.</title>
        <authorList>
            <person name="Manzanera M."/>
            <person name="Santa-Cruz-Calvo L."/>
            <person name="Vilchez J.I."/>
            <person name="Garcia-Fontana C."/>
            <person name="Silva-Castro G.A."/>
            <person name="Calvo C."/>
            <person name="Gonzalez-Lopez J."/>
        </authorList>
    </citation>
    <scope>NUCLEOTIDE SEQUENCE [LARGE SCALE GENOMIC DNA]</scope>
    <source>
        <strain evidence="3">4J27</strain>
    </source>
</reference>
<evidence type="ECO:0000256" key="1">
    <source>
        <dbReference type="SAM" id="Phobius"/>
    </source>
</evidence>
<gene>
    <name evidence="2" type="ORF">ARTSIC4J27_3564</name>
</gene>
<sequence length="186" mass="19948">MDAVDMLAGVSSDWLKHLTWIVALAIAAVVLLLRRPWRPDLALFAGVHVFIATNLAAGIYVLNHLGEGRWGGDQEARFDPPSLSETPMVGQFLEPLDATISGVTGVANDFVDFRAALPVALDFFVAAGWALAAAVPAGLCVLIGNAWETRRRKAEFAASRKELAQLRAELEGVKQHVGYGSGTDII</sequence>
<dbReference type="AlphaFoldDB" id="A0A024H6R5"/>
<dbReference type="EMBL" id="CAQI01000053">
    <property type="protein sequence ID" value="CCQ47572.1"/>
    <property type="molecule type" value="Genomic_DNA"/>
</dbReference>
<keyword evidence="1" id="KW-1133">Transmembrane helix</keyword>
<feature type="transmembrane region" description="Helical" evidence="1">
    <location>
        <begin position="123"/>
        <end position="143"/>
    </location>
</feature>
<keyword evidence="1" id="KW-0472">Membrane</keyword>